<evidence type="ECO:0000313" key="1">
    <source>
        <dbReference type="EMBL" id="KAF3836673.1"/>
    </source>
</evidence>
<reference evidence="1 2" key="1">
    <citation type="submission" date="2020-03" db="EMBL/GenBank/DDBJ databases">
        <title>Dissostichus mawsoni Genome sequencing and assembly.</title>
        <authorList>
            <person name="Park H."/>
        </authorList>
    </citation>
    <scope>NUCLEOTIDE SEQUENCE [LARGE SCALE GENOMIC DNA]</scope>
    <source>
        <strain evidence="1">DM0001</strain>
        <tissue evidence="1">Muscle</tissue>
    </source>
</reference>
<proteinExistence type="predicted"/>
<keyword evidence="2" id="KW-1185">Reference proteome</keyword>
<gene>
    <name evidence="1" type="ORF">F7725_029231</name>
</gene>
<dbReference type="Gene3D" id="3.30.40.10">
    <property type="entry name" value="Zinc/RING finger domain, C3HC4 (zinc finger)"/>
    <property type="match status" value="1"/>
</dbReference>
<dbReference type="InterPro" id="IPR013083">
    <property type="entry name" value="Znf_RING/FYVE/PHD"/>
</dbReference>
<comment type="caution">
    <text evidence="1">The sequence shown here is derived from an EMBL/GenBank/DDBJ whole genome shotgun (WGS) entry which is preliminary data.</text>
</comment>
<organism evidence="1 2">
    <name type="scientific">Dissostichus mawsoni</name>
    <name type="common">Antarctic cod</name>
    <dbReference type="NCBI Taxonomy" id="36200"/>
    <lineage>
        <taxon>Eukaryota</taxon>
        <taxon>Metazoa</taxon>
        <taxon>Chordata</taxon>
        <taxon>Craniata</taxon>
        <taxon>Vertebrata</taxon>
        <taxon>Euteleostomi</taxon>
        <taxon>Actinopterygii</taxon>
        <taxon>Neopterygii</taxon>
        <taxon>Teleostei</taxon>
        <taxon>Neoteleostei</taxon>
        <taxon>Acanthomorphata</taxon>
        <taxon>Eupercaria</taxon>
        <taxon>Perciformes</taxon>
        <taxon>Notothenioidei</taxon>
        <taxon>Nototheniidae</taxon>
        <taxon>Dissostichus</taxon>
    </lineage>
</organism>
<sequence>MFPGLRPPLGLGPLVVFGPTPSLPQSSWISQCCAHLQCAAWSEGVCRGEGQSLLYRCDKSYHTLCLKPPLDHTPSTGWSCKNLPPLWCEVIRQWANHPFLCESCDPALPCPLCDLNTHRTIGPSIVQAGEGRAGLKITSAPLQASGRATQSYPAPLSVPHRHLPTAFQSHHHFQVTQRLHPSVPPLIVKSSLHARSHHRVLTRPCAHNKV</sequence>
<protein>
    <submittedName>
        <fullName evidence="1">Uncharacterized protein</fullName>
    </submittedName>
</protein>
<name>A0A7J5XIK0_DISMA</name>
<dbReference type="EMBL" id="JAAKFY010000024">
    <property type="protein sequence ID" value="KAF3836673.1"/>
    <property type="molecule type" value="Genomic_DNA"/>
</dbReference>
<dbReference type="OrthoDB" id="308383at2759"/>
<dbReference type="Proteomes" id="UP000518266">
    <property type="component" value="Unassembled WGS sequence"/>
</dbReference>
<dbReference type="AlphaFoldDB" id="A0A7J5XIK0"/>
<evidence type="ECO:0000313" key="2">
    <source>
        <dbReference type="Proteomes" id="UP000518266"/>
    </source>
</evidence>
<accession>A0A7J5XIK0</accession>